<dbReference type="AlphaFoldDB" id="A0AB34KII3"/>
<proteinExistence type="predicted"/>
<sequence length="410" mass="45292">MNGYPNFGRGGMQVHAVPENERYIDATGKRLPWAYERADGADITARREPVEKGPFGRSMRRRGTSRSRSKTAEPRKEEDRIKIENMAAEDAVFNKLRTETREKDSGKGALQTIDPNSVAGAAKNEVKEPTEILIYGFGDELQWAAIEFYENVSNGVILEDYERQPPGYRQDLSRSSLRVAAQRTLSKASLRRKNTFHGGNHWIKVTFDSPEGADLACSRSPHLIRGHLVYAEPYRGTGPSKDEPIFASSGGAQITSDALPKTFATNLPNDSPTSSETISSATVGGAPKASQPPPRMGSFSNQTQDAPPREASSTALERQRSDSSAQLQLRPARIQGATRAVLLPAEQALLPKRPSQSWATWIAGSEIFGSTLPRREDGSFDYERANVYWRLIYLLDCITGWDMCGLKADE</sequence>
<feature type="region of interest" description="Disordered" evidence="1">
    <location>
        <begin position="262"/>
        <end position="327"/>
    </location>
</feature>
<name>A0AB34KII3_9PEZI</name>
<evidence type="ECO:0000313" key="2">
    <source>
        <dbReference type="EMBL" id="KAL1583832.1"/>
    </source>
</evidence>
<dbReference type="Proteomes" id="UP000803884">
    <property type="component" value="Unassembled WGS sequence"/>
</dbReference>
<gene>
    <name evidence="2" type="ORF">WHR41_07204</name>
</gene>
<feature type="compositionally biased region" description="Polar residues" evidence="1">
    <location>
        <begin position="263"/>
        <end position="282"/>
    </location>
</feature>
<keyword evidence="3" id="KW-1185">Reference proteome</keyword>
<evidence type="ECO:0000256" key="1">
    <source>
        <dbReference type="SAM" id="MobiDB-lite"/>
    </source>
</evidence>
<comment type="caution">
    <text evidence="2">The sequence shown here is derived from an EMBL/GenBank/DDBJ whole genome shotgun (WGS) entry which is preliminary data.</text>
</comment>
<evidence type="ECO:0000313" key="3">
    <source>
        <dbReference type="Proteomes" id="UP000803884"/>
    </source>
</evidence>
<feature type="region of interest" description="Disordered" evidence="1">
    <location>
        <begin position="40"/>
        <end position="78"/>
    </location>
</feature>
<protein>
    <recommendedName>
        <fullName evidence="4">Nucleoporin NUP53</fullName>
    </recommendedName>
</protein>
<feature type="compositionally biased region" description="Polar residues" evidence="1">
    <location>
        <begin position="298"/>
        <end position="327"/>
    </location>
</feature>
<accession>A0AB34KII3</accession>
<reference evidence="2 3" key="1">
    <citation type="journal article" date="2020" name="Microbiol. Resour. Announc.">
        <title>Draft Genome Sequence of a Cladosporium Species Isolated from the Mesophotic Ascidian Didemnum maculosum.</title>
        <authorList>
            <person name="Gioti A."/>
            <person name="Siaperas R."/>
            <person name="Nikolaivits E."/>
            <person name="Le Goff G."/>
            <person name="Ouazzani J."/>
            <person name="Kotoulas G."/>
            <person name="Topakas E."/>
        </authorList>
    </citation>
    <scope>NUCLEOTIDE SEQUENCE [LARGE SCALE GENOMIC DNA]</scope>
    <source>
        <strain evidence="2 3">TM138-S3</strain>
    </source>
</reference>
<dbReference type="EMBL" id="JAAQHG020000031">
    <property type="protein sequence ID" value="KAL1583832.1"/>
    <property type="molecule type" value="Genomic_DNA"/>
</dbReference>
<organism evidence="2 3">
    <name type="scientific">Cladosporium halotolerans</name>
    <dbReference type="NCBI Taxonomy" id="1052096"/>
    <lineage>
        <taxon>Eukaryota</taxon>
        <taxon>Fungi</taxon>
        <taxon>Dikarya</taxon>
        <taxon>Ascomycota</taxon>
        <taxon>Pezizomycotina</taxon>
        <taxon>Dothideomycetes</taxon>
        <taxon>Dothideomycetidae</taxon>
        <taxon>Cladosporiales</taxon>
        <taxon>Cladosporiaceae</taxon>
        <taxon>Cladosporium</taxon>
    </lineage>
</organism>
<dbReference type="RefSeq" id="XP_069226938.1">
    <property type="nucleotide sequence ID" value="XM_069375809.1"/>
</dbReference>
<dbReference type="Gene3D" id="3.30.70.330">
    <property type="match status" value="1"/>
</dbReference>
<dbReference type="GeneID" id="96008647"/>
<evidence type="ECO:0008006" key="4">
    <source>
        <dbReference type="Google" id="ProtNLM"/>
    </source>
</evidence>
<feature type="compositionally biased region" description="Basic and acidic residues" evidence="1">
    <location>
        <begin position="40"/>
        <end position="51"/>
    </location>
</feature>
<feature type="compositionally biased region" description="Basic residues" evidence="1">
    <location>
        <begin position="58"/>
        <end position="69"/>
    </location>
</feature>
<dbReference type="InterPro" id="IPR012677">
    <property type="entry name" value="Nucleotide-bd_a/b_plait_sf"/>
</dbReference>